<keyword evidence="1" id="KW-0802">TPR repeat</keyword>
<dbReference type="InterPro" id="IPR019734">
    <property type="entry name" value="TPR_rpt"/>
</dbReference>
<dbReference type="RefSeq" id="WP_113824758.1">
    <property type="nucleotide sequence ID" value="NZ_QOCE01000043.1"/>
</dbReference>
<dbReference type="Pfam" id="PF13519">
    <property type="entry name" value="VWA_2"/>
    <property type="match status" value="1"/>
</dbReference>
<evidence type="ECO:0000313" key="4">
    <source>
        <dbReference type="EMBL" id="RBW51728.1"/>
    </source>
</evidence>
<dbReference type="Proteomes" id="UP000252706">
    <property type="component" value="Unassembled WGS sequence"/>
</dbReference>
<dbReference type="InterPro" id="IPR002035">
    <property type="entry name" value="VWF_A"/>
</dbReference>
<dbReference type="PANTHER" id="PTHR22550">
    <property type="entry name" value="SPORE GERMINATION PROTEIN"/>
    <property type="match status" value="1"/>
</dbReference>
<dbReference type="InterPro" id="IPR036465">
    <property type="entry name" value="vWFA_dom_sf"/>
</dbReference>
<evidence type="ECO:0000256" key="2">
    <source>
        <dbReference type="SAM" id="Phobius"/>
    </source>
</evidence>
<gene>
    <name evidence="4" type="ORF">DS909_17480</name>
</gene>
<keyword evidence="2" id="KW-0812">Transmembrane</keyword>
<feature type="transmembrane region" description="Helical" evidence="2">
    <location>
        <begin position="12"/>
        <end position="29"/>
    </location>
</feature>
<keyword evidence="2" id="KW-0472">Membrane</keyword>
<comment type="caution">
    <text evidence="4">The sequence shown here is derived from an EMBL/GenBank/DDBJ whole genome shotgun (WGS) entry which is preliminary data.</text>
</comment>
<dbReference type="SUPFAM" id="SSF53300">
    <property type="entry name" value="vWA-like"/>
    <property type="match status" value="1"/>
</dbReference>
<evidence type="ECO:0000256" key="1">
    <source>
        <dbReference type="PROSITE-ProRule" id="PRU00339"/>
    </source>
</evidence>
<dbReference type="InterPro" id="IPR011990">
    <property type="entry name" value="TPR-like_helical_dom_sf"/>
</dbReference>
<feature type="transmembrane region" description="Helical" evidence="2">
    <location>
        <begin position="61"/>
        <end position="80"/>
    </location>
</feature>
<name>A0A366WNE1_9RHOB</name>
<dbReference type="EMBL" id="QOCE01000043">
    <property type="protein sequence ID" value="RBW51728.1"/>
    <property type="molecule type" value="Genomic_DNA"/>
</dbReference>
<dbReference type="InterPro" id="IPR050768">
    <property type="entry name" value="UPF0353/GerABKA_families"/>
</dbReference>
<dbReference type="AlphaFoldDB" id="A0A366WNE1"/>
<evidence type="ECO:0000313" key="5">
    <source>
        <dbReference type="Proteomes" id="UP000252706"/>
    </source>
</evidence>
<protein>
    <submittedName>
        <fullName evidence="4">VWA domain-containing protein</fullName>
    </submittedName>
</protein>
<dbReference type="PROSITE" id="PS50005">
    <property type="entry name" value="TPR"/>
    <property type="match status" value="1"/>
</dbReference>
<evidence type="ECO:0000259" key="3">
    <source>
        <dbReference type="Pfam" id="PF13519"/>
    </source>
</evidence>
<sequence length="507" mass="55766">MIESFDQFHFLRPLWLLALPVIALLWRFARPKRQTNEPAVQGIAPHLAMALQVGSGQTQRLVPIDGVMLCGLLIVLAVAGPTWSRIPNPLVAETAPLVVALKVTESMEQSDLAPSRLERSKFKILDLISARTGARTALIAYSGTAHRVAPLTEDPNILRPLLEGLSAAVMPVSGDAAGAALELAVDNIGTKNSPGAVLFVLDDMNPAQIATFTADRDPPRPPVIFLTALPSGSKLSQLDKVPNAKIVEITADNSDILQIERAVRSAYAAALADDDRLDWDDRGWILGWPALLLILFWFRRGWTMKWLSIGMFGVWSLAPQASYAEGWQDWFWTPDQQGQRALNHKEFSKAATLFQDPYLKGYSAYKAGQYAEASEIFAAQATADAAFAEGMARIRNREYRPAIAAFDKALERKPGWQEAEQNRDLAKFILDYVETSREQSDTGEDSGIGADDVVFDNAEAKGKDTVIEASDLDAAPLTSEQWISSIDTDMGKFLRSRFLLDNQGVRE</sequence>
<dbReference type="PANTHER" id="PTHR22550:SF14">
    <property type="entry name" value="VWFA DOMAIN-CONTAINING PROTEIN"/>
    <property type="match status" value="1"/>
</dbReference>
<proteinExistence type="predicted"/>
<reference evidence="4 5" key="1">
    <citation type="submission" date="2018-07" db="EMBL/GenBank/DDBJ databases">
        <title>Modular assembly of carbohydrate-degrading microbial communities in the ocean.</title>
        <authorList>
            <person name="Enke T.N."/>
            <person name="Datta M.S."/>
            <person name="Schwartzman J.A."/>
            <person name="Cermak N."/>
            <person name="Schmitz D.A."/>
            <person name="Barrere J."/>
            <person name="Cordero O.X."/>
        </authorList>
    </citation>
    <scope>NUCLEOTIDE SEQUENCE [LARGE SCALE GENOMIC DNA]</scope>
    <source>
        <strain evidence="4 5">C3M10</strain>
    </source>
</reference>
<organism evidence="4 5">
    <name type="scientific">Phaeobacter gallaeciensis</name>
    <dbReference type="NCBI Taxonomy" id="60890"/>
    <lineage>
        <taxon>Bacteria</taxon>
        <taxon>Pseudomonadati</taxon>
        <taxon>Pseudomonadota</taxon>
        <taxon>Alphaproteobacteria</taxon>
        <taxon>Rhodobacterales</taxon>
        <taxon>Roseobacteraceae</taxon>
        <taxon>Phaeobacter</taxon>
    </lineage>
</organism>
<dbReference type="Gene3D" id="3.40.50.410">
    <property type="entry name" value="von Willebrand factor, type A domain"/>
    <property type="match status" value="1"/>
</dbReference>
<feature type="repeat" description="TPR" evidence="1">
    <location>
        <begin position="383"/>
        <end position="416"/>
    </location>
</feature>
<dbReference type="OrthoDB" id="9807628at2"/>
<keyword evidence="2" id="KW-1133">Transmembrane helix</keyword>
<feature type="domain" description="VWFA" evidence="3">
    <location>
        <begin position="97"/>
        <end position="202"/>
    </location>
</feature>
<dbReference type="SUPFAM" id="SSF48452">
    <property type="entry name" value="TPR-like"/>
    <property type="match status" value="1"/>
</dbReference>
<accession>A0A366WNE1</accession>